<protein>
    <submittedName>
        <fullName evidence="8">Uncharacterized protein</fullName>
    </submittedName>
</protein>
<dbReference type="FunCoup" id="A3LTD6">
    <property type="interactions" value="644"/>
</dbReference>
<sequence length="990" mass="111538">HYGPVTALKVHSQYVLAGYGCILKLFKINTISNQTSLIFTQQVFKKNKIHHITVSPEGSKVVVSGGRSFAVLDLKQLTSNSSVSVTEKAINEWITTSEFLNENLLLILNSHNTIYQIDVSQSSTTQNFVLVEKVDCNEKSILYSGSIRVLADHRVLVAAGTVMSGVLIWDMNSRQILHNLTEHEGSIFGVKIDKTGRYIVSCSDDRSIKLYNFENGALLATGWGHGSRIWTLEFFHDQSNGIKLMSGGEDCTVRIWKYLDGQEILTQEELWENAHRGKHVWSGDLDDISLQICVTGGADGRIRLHDISGRSTREEYRLDYIFETSGLKLQKNEIIKQYFLLSQLNSLIILTSHGSLILFNEVSKLFSKIQLDAEETARFTNFGVMKGFDNINTVVLCTRNGSFLILEFSSTDVQPNKYWVEDEHLQGNKVTNFMAQADEESNKYYLFLDSPNPKIPFILKEFTTIDNRFTYVSTKLLNQPQQASFTTTDMVIDMKNKWLVLGSRYVTVAVYDLDSDEETLELQLIEKKLSAGDTITSVSIIESKRNEISVLLTVRDGVYMFAKILKDEAGELSLNVHHHNKISRGFIEGGCLVANDLILYGFKSSYFYVWNESKQIEITNELCGGSHRQWELFKNDSDFKFIYINKSSLYIKHYKSRFTEARGLLNDGTHGREIRDVSICTETLADNSRLIMSASEDTTVRLSKLHANGEIENFWSLNNHVSGLQRVKFMSRNFVGSSAANEEFYIWKLDTFNDNVPISVEYARLKPSSDNPDLRVMDFDSFPYKNGFIIATVYSDSNIKILYFDIPTKKFDLLLNDFYTTCCILNVHFLTVGTSTYLQIGATDGHLTIWDPNKFEKAIIKQQLHQNGIKGLLLTPKKNGYRIITGGDDNALVYSQLSQSEDGQLSLEVKDFVEGAASSTITSISAASGETFIVTSVDQIIRKWNLVNEKLTVESARYTTIADTGCSDSTVVNGESIIVIGGAGLSSWKC</sequence>
<feature type="repeat" description="WD" evidence="7">
    <location>
        <begin position="222"/>
        <end position="266"/>
    </location>
</feature>
<dbReference type="InParanoid" id="A3LTD6"/>
<dbReference type="GO" id="GO:0005768">
    <property type="term" value="C:endosome"/>
    <property type="evidence" value="ECO:0007669"/>
    <property type="project" value="EnsemblFungi"/>
</dbReference>
<dbReference type="InterPro" id="IPR036322">
    <property type="entry name" value="WD40_repeat_dom_sf"/>
</dbReference>
<dbReference type="RefSeq" id="XP_001384085.2">
    <property type="nucleotide sequence ID" value="XM_001384048.1"/>
</dbReference>
<dbReference type="PROSITE" id="PS50294">
    <property type="entry name" value="WD_REPEATS_REGION"/>
    <property type="match status" value="1"/>
</dbReference>
<feature type="repeat" description="WD" evidence="7">
    <location>
        <begin position="180"/>
        <end position="221"/>
    </location>
</feature>
<evidence type="ECO:0000256" key="6">
    <source>
        <dbReference type="ARBA" id="ARBA00038255"/>
    </source>
</evidence>
<dbReference type="eggNOG" id="KOG0974">
    <property type="taxonomic scope" value="Eukaryota"/>
</dbReference>
<evidence type="ECO:0000313" key="8">
    <source>
        <dbReference type="EMBL" id="ABN66056.2"/>
    </source>
</evidence>
<dbReference type="GO" id="GO:0002130">
    <property type="term" value="P:wobble position ribose methylation"/>
    <property type="evidence" value="ECO:0007669"/>
    <property type="project" value="EnsemblFungi"/>
</dbReference>
<dbReference type="Gene3D" id="2.130.10.10">
    <property type="entry name" value="YVTN repeat-like/Quinoprotein amine dehydrogenase"/>
    <property type="match status" value="3"/>
</dbReference>
<gene>
    <name evidence="8" type="primary">WDR6</name>
    <name evidence="8" type="ORF">PICST_59178</name>
</gene>
<evidence type="ECO:0000256" key="1">
    <source>
        <dbReference type="ARBA" id="ARBA00004496"/>
    </source>
</evidence>
<keyword evidence="9" id="KW-1185">Reference proteome</keyword>
<evidence type="ECO:0000256" key="7">
    <source>
        <dbReference type="PROSITE-ProRule" id="PRU00221"/>
    </source>
</evidence>
<reference evidence="8 9" key="1">
    <citation type="journal article" date="2007" name="Nat. Biotechnol.">
        <title>Genome sequence of the lignocellulose-bioconverting and xylose-fermenting yeast Pichia stipitis.</title>
        <authorList>
            <person name="Jeffries T.W."/>
            <person name="Grigoriev I.V."/>
            <person name="Grimwood J."/>
            <person name="Laplaza J.M."/>
            <person name="Aerts A."/>
            <person name="Salamov A."/>
            <person name="Schmutz J."/>
            <person name="Lindquist E."/>
            <person name="Dehal P."/>
            <person name="Shapiro H."/>
            <person name="Jin Y.S."/>
            <person name="Passoth V."/>
            <person name="Richardson P.M."/>
        </authorList>
    </citation>
    <scope>NUCLEOTIDE SEQUENCE [LARGE SCALE GENOMIC DNA]</scope>
    <source>
        <strain evidence="9">ATCC 58785 / CBS 6054 / NBRC 10063 / NRRL Y-11545</strain>
    </source>
</reference>
<dbReference type="Proteomes" id="UP000002258">
    <property type="component" value="Chromosome 4"/>
</dbReference>
<dbReference type="InterPro" id="IPR051973">
    <property type="entry name" value="tRNA_Anticodon_Mtase-Reg"/>
</dbReference>
<dbReference type="STRING" id="322104.A3LTD6"/>
<evidence type="ECO:0000256" key="2">
    <source>
        <dbReference type="ARBA" id="ARBA00022490"/>
    </source>
</evidence>
<dbReference type="KEGG" id="pic:PICST_59178"/>
<dbReference type="PROSITE" id="PS50082">
    <property type="entry name" value="WD_REPEATS_2"/>
    <property type="match status" value="2"/>
</dbReference>
<dbReference type="HOGENOM" id="CLU_002615_0_1_1"/>
<keyword evidence="5" id="KW-0677">Repeat</keyword>
<comment type="similarity">
    <text evidence="6">Belongs to the WD repeat WDR6 family.</text>
</comment>
<evidence type="ECO:0000256" key="5">
    <source>
        <dbReference type="ARBA" id="ARBA00022737"/>
    </source>
</evidence>
<evidence type="ECO:0000256" key="4">
    <source>
        <dbReference type="ARBA" id="ARBA00022694"/>
    </source>
</evidence>
<dbReference type="InterPro" id="IPR001680">
    <property type="entry name" value="WD40_rpt"/>
</dbReference>
<dbReference type="SMART" id="SM00320">
    <property type="entry name" value="WD40"/>
    <property type="match status" value="9"/>
</dbReference>
<dbReference type="PANTHER" id="PTHR14344:SF3">
    <property type="entry name" value="WD REPEAT-CONTAINING PROTEIN 6"/>
    <property type="match status" value="1"/>
</dbReference>
<feature type="non-terminal residue" evidence="8">
    <location>
        <position position="1"/>
    </location>
</feature>
<proteinExistence type="inferred from homology"/>
<dbReference type="GO" id="GO:0030234">
    <property type="term" value="F:enzyme regulator activity"/>
    <property type="evidence" value="ECO:0007669"/>
    <property type="project" value="EnsemblFungi"/>
</dbReference>
<dbReference type="SUPFAM" id="SSF50978">
    <property type="entry name" value="WD40 repeat-like"/>
    <property type="match status" value="3"/>
</dbReference>
<dbReference type="GO" id="GO:0032456">
    <property type="term" value="P:endocytic recycling"/>
    <property type="evidence" value="ECO:0007669"/>
    <property type="project" value="EnsemblFungi"/>
</dbReference>
<dbReference type="OrthoDB" id="66881at2759"/>
<dbReference type="AlphaFoldDB" id="A3LTD6"/>
<organism evidence="8 9">
    <name type="scientific">Scheffersomyces stipitis (strain ATCC 58785 / CBS 6054 / NBRC 10063 / NRRL Y-11545)</name>
    <name type="common">Yeast</name>
    <name type="synonym">Pichia stipitis</name>
    <dbReference type="NCBI Taxonomy" id="322104"/>
    <lineage>
        <taxon>Eukaryota</taxon>
        <taxon>Fungi</taxon>
        <taxon>Dikarya</taxon>
        <taxon>Ascomycota</taxon>
        <taxon>Saccharomycotina</taxon>
        <taxon>Pichiomycetes</taxon>
        <taxon>Debaryomycetaceae</taxon>
        <taxon>Scheffersomyces</taxon>
    </lineage>
</organism>
<dbReference type="EMBL" id="CP000498">
    <property type="protein sequence ID" value="ABN66056.2"/>
    <property type="molecule type" value="Genomic_DNA"/>
</dbReference>
<comment type="subcellular location">
    <subcellularLocation>
        <location evidence="1">Cytoplasm</location>
    </subcellularLocation>
</comment>
<evidence type="ECO:0000256" key="3">
    <source>
        <dbReference type="ARBA" id="ARBA00022574"/>
    </source>
</evidence>
<dbReference type="PANTHER" id="PTHR14344">
    <property type="entry name" value="WD REPEAT PROTEIN"/>
    <property type="match status" value="1"/>
</dbReference>
<name>A3LTD6_PICST</name>
<keyword evidence="2" id="KW-0963">Cytoplasm</keyword>
<accession>A3LTD6</accession>
<evidence type="ECO:0000313" key="9">
    <source>
        <dbReference type="Proteomes" id="UP000002258"/>
    </source>
</evidence>
<keyword evidence="4" id="KW-0819">tRNA processing</keyword>
<dbReference type="Pfam" id="PF00400">
    <property type="entry name" value="WD40"/>
    <property type="match status" value="2"/>
</dbReference>
<dbReference type="OMA" id="GGAHRQW"/>
<dbReference type="InterPro" id="IPR015943">
    <property type="entry name" value="WD40/YVTN_repeat-like_dom_sf"/>
</dbReference>
<dbReference type="GeneID" id="4838908"/>
<keyword evidence="3 7" id="KW-0853">WD repeat</keyword>